<dbReference type="Gene3D" id="1.10.101.10">
    <property type="entry name" value="PGBD-like superfamily/PGBD"/>
    <property type="match status" value="1"/>
</dbReference>
<feature type="domain" description="N-acetylmuramidase" evidence="2">
    <location>
        <begin position="85"/>
        <end position="256"/>
    </location>
</feature>
<dbReference type="RefSeq" id="WP_268901279.1">
    <property type="nucleotide sequence ID" value="NZ_JAKNQT010000001.1"/>
</dbReference>
<dbReference type="SUPFAM" id="SSF47090">
    <property type="entry name" value="PGBD-like"/>
    <property type="match status" value="1"/>
</dbReference>
<proteinExistence type="predicted"/>
<comment type="caution">
    <text evidence="3">The sequence shown here is derived from an EMBL/GenBank/DDBJ whole genome shotgun (WGS) entry which is preliminary data.</text>
</comment>
<dbReference type="Pfam" id="PF01471">
    <property type="entry name" value="PG_binding_1"/>
    <property type="match status" value="1"/>
</dbReference>
<dbReference type="Proteomes" id="UP001321125">
    <property type="component" value="Unassembled WGS sequence"/>
</dbReference>
<reference evidence="3 4" key="1">
    <citation type="submission" date="2022-02" db="EMBL/GenBank/DDBJ databases">
        <title>Study of halophilic communities from a Mexican lake.</title>
        <authorList>
            <person name="Hernandez-Soto L.M."/>
            <person name="Martinez-Abarca F."/>
            <person name="Ramirez-Saad H.C."/>
            <person name="Aguirre-Garrido J.F."/>
        </authorList>
    </citation>
    <scope>NUCLEOTIDE SEQUENCE [LARGE SCALE GENOMIC DNA]</scope>
    <source>
        <strain evidence="3 4">Hjan13</strain>
    </source>
</reference>
<dbReference type="EMBL" id="JAKNQU010000002">
    <property type="protein sequence ID" value="MCZ0926448.1"/>
    <property type="molecule type" value="Genomic_DNA"/>
</dbReference>
<evidence type="ECO:0000259" key="1">
    <source>
        <dbReference type="Pfam" id="PF01471"/>
    </source>
</evidence>
<keyword evidence="4" id="KW-1185">Reference proteome</keyword>
<sequence>MILRRGDSGKAVRKLQRSLGFTGDDVDGDFGPATQKAVRAFQRKNGLVADGVAGPKTFEALSGVDTSKRLSQGDIERIADRLDAEVAAVMAINEVESRGSGFLDDGRAVILFERHVMRRNLEDIGRDADLLSQYLPDIINQSTGGYQGGSAEYDRLHLARQVDEACAISAASWGLFQIMGHHYATLGFESPQAMEAAANESEGAQLEMFAAFVEADKRLHQALKDRDWETFARIYNGPAYAKHDYHGRMAEAFNDHSEALKEAA</sequence>
<dbReference type="InterPro" id="IPR024408">
    <property type="entry name" value="Muramidase"/>
</dbReference>
<name>A0ABT4IS66_9GAMM</name>
<accession>A0ABT4IS66</accession>
<gene>
    <name evidence="3" type="ORF">L0635_05045</name>
</gene>
<organism evidence="3 4">
    <name type="scientific">Vreelandella janggokensis</name>
    <dbReference type="NCBI Taxonomy" id="370767"/>
    <lineage>
        <taxon>Bacteria</taxon>
        <taxon>Pseudomonadati</taxon>
        <taxon>Pseudomonadota</taxon>
        <taxon>Gammaproteobacteria</taxon>
        <taxon>Oceanospirillales</taxon>
        <taxon>Halomonadaceae</taxon>
        <taxon>Vreelandella</taxon>
    </lineage>
</organism>
<evidence type="ECO:0000259" key="2">
    <source>
        <dbReference type="Pfam" id="PF11860"/>
    </source>
</evidence>
<dbReference type="InterPro" id="IPR036366">
    <property type="entry name" value="PGBDSf"/>
</dbReference>
<dbReference type="InterPro" id="IPR036365">
    <property type="entry name" value="PGBD-like_sf"/>
</dbReference>
<feature type="domain" description="Peptidoglycan binding-like" evidence="1">
    <location>
        <begin position="10"/>
        <end position="61"/>
    </location>
</feature>
<evidence type="ECO:0000313" key="3">
    <source>
        <dbReference type="EMBL" id="MCZ0926448.1"/>
    </source>
</evidence>
<dbReference type="InterPro" id="IPR002477">
    <property type="entry name" value="Peptidoglycan-bd-like"/>
</dbReference>
<protein>
    <submittedName>
        <fullName evidence="3">N-acetylmuramidase family protein</fullName>
    </submittedName>
</protein>
<evidence type="ECO:0000313" key="4">
    <source>
        <dbReference type="Proteomes" id="UP001321125"/>
    </source>
</evidence>
<dbReference type="Pfam" id="PF11860">
    <property type="entry name" value="Muramidase"/>
    <property type="match status" value="1"/>
</dbReference>